<dbReference type="AlphaFoldDB" id="A0A2G5TWN4"/>
<proteinExistence type="predicted"/>
<protein>
    <recommendedName>
        <fullName evidence="1">F-box domain-containing protein</fullName>
    </recommendedName>
</protein>
<dbReference type="InterPro" id="IPR001810">
    <property type="entry name" value="F-box_dom"/>
</dbReference>
<comment type="caution">
    <text evidence="2">The sequence shown here is derived from an EMBL/GenBank/DDBJ whole genome shotgun (WGS) entry which is preliminary data.</text>
</comment>
<evidence type="ECO:0000313" key="2">
    <source>
        <dbReference type="EMBL" id="PIC31705.1"/>
    </source>
</evidence>
<sequence length="361" mass="42041">MTFLETILACWQHIKDKLPKKSKRRFPLLKLPRVVLLECIGHLDVLEIILFSLLSKRAKSITKLIRWNPPIIHLTNDQQIQLKLSTDPGVTWIIAYVNYKELSKYPYFQSNIMGPEVNHFLLLKDNGNAVEDIKPMIEHICEVFRSPIFGITILNESLIEWLINFQPTIQSSWVCKDVITVKTLERISKNLKVKQFLGFDSVTIDEKFKFTETLPCTSISIHNSFWITLPSILNGNNSIIRLYGSELSPTDINVILKEWYLGWKLRDLEYMVIHTTTLLDTDSYVREMFKDLNMTISVTNDGRPTTVKLNHEWTITLPDEELVNNLTRSDGKILSIFGHYELFADEKTKIFLNLQVWRQQS</sequence>
<keyword evidence="3" id="KW-1185">Reference proteome</keyword>
<name>A0A2G5TWN4_9PELO</name>
<evidence type="ECO:0000313" key="3">
    <source>
        <dbReference type="Proteomes" id="UP000230233"/>
    </source>
</evidence>
<dbReference type="Pfam" id="PF00646">
    <property type="entry name" value="F-box"/>
    <property type="match status" value="1"/>
</dbReference>
<evidence type="ECO:0000259" key="1">
    <source>
        <dbReference type="PROSITE" id="PS50181"/>
    </source>
</evidence>
<reference evidence="3" key="1">
    <citation type="submission" date="2017-10" db="EMBL/GenBank/DDBJ databases">
        <title>Rapid genome shrinkage in a self-fertile nematode reveals novel sperm competition proteins.</title>
        <authorList>
            <person name="Yin D."/>
            <person name="Schwarz E.M."/>
            <person name="Thomas C.G."/>
            <person name="Felde R.L."/>
            <person name="Korf I.F."/>
            <person name="Cutter A.D."/>
            <person name="Schartner C.M."/>
            <person name="Ralston E.J."/>
            <person name="Meyer B.J."/>
            <person name="Haag E.S."/>
        </authorList>
    </citation>
    <scope>NUCLEOTIDE SEQUENCE [LARGE SCALE GENOMIC DNA]</scope>
    <source>
        <strain evidence="3">JU1422</strain>
    </source>
</reference>
<organism evidence="2 3">
    <name type="scientific">Caenorhabditis nigoni</name>
    <dbReference type="NCBI Taxonomy" id="1611254"/>
    <lineage>
        <taxon>Eukaryota</taxon>
        <taxon>Metazoa</taxon>
        <taxon>Ecdysozoa</taxon>
        <taxon>Nematoda</taxon>
        <taxon>Chromadorea</taxon>
        <taxon>Rhabditida</taxon>
        <taxon>Rhabditina</taxon>
        <taxon>Rhabditomorpha</taxon>
        <taxon>Rhabditoidea</taxon>
        <taxon>Rhabditidae</taxon>
        <taxon>Peloderinae</taxon>
        <taxon>Caenorhabditis</taxon>
    </lineage>
</organism>
<accession>A0A2G5TWN4</accession>
<dbReference type="PANTHER" id="PTHR21503:SF8">
    <property type="entry name" value="F-BOX ASSOCIATED DOMAIN-CONTAINING PROTEIN-RELATED"/>
    <property type="match status" value="1"/>
</dbReference>
<gene>
    <name evidence="2" type="primary">Cnig_chr_IV.g12312</name>
    <name evidence="2" type="ORF">B9Z55_012312</name>
</gene>
<feature type="domain" description="F-box" evidence="1">
    <location>
        <begin position="25"/>
        <end position="63"/>
    </location>
</feature>
<dbReference type="InterPro" id="IPR012885">
    <property type="entry name" value="F-box_Sdz-33"/>
</dbReference>
<dbReference type="Proteomes" id="UP000230233">
    <property type="component" value="Chromosome IV"/>
</dbReference>
<dbReference type="PANTHER" id="PTHR21503">
    <property type="entry name" value="F-BOX-CONTAINING HYPOTHETICAL PROTEIN C.ELEGANS"/>
    <property type="match status" value="1"/>
</dbReference>
<dbReference type="Pfam" id="PF07735">
    <property type="entry name" value="FBA_2"/>
    <property type="match status" value="1"/>
</dbReference>
<dbReference type="PROSITE" id="PS50181">
    <property type="entry name" value="FBOX"/>
    <property type="match status" value="1"/>
</dbReference>
<dbReference type="EMBL" id="PDUG01000004">
    <property type="protein sequence ID" value="PIC31705.1"/>
    <property type="molecule type" value="Genomic_DNA"/>
</dbReference>